<keyword evidence="10" id="KW-0576">Peroxisome</keyword>
<evidence type="ECO:0000256" key="2">
    <source>
        <dbReference type="ARBA" id="ARBA00004572"/>
    </source>
</evidence>
<dbReference type="InterPro" id="IPR028061">
    <property type="entry name" value="Fis1_TPR_C"/>
</dbReference>
<evidence type="ECO:0000256" key="7">
    <source>
        <dbReference type="ARBA" id="ARBA00022989"/>
    </source>
</evidence>
<dbReference type="STRING" id="225164.V4BDA9"/>
<dbReference type="InterPro" id="IPR019734">
    <property type="entry name" value="TPR_rpt"/>
</dbReference>
<evidence type="ECO:0000256" key="4">
    <source>
        <dbReference type="ARBA" id="ARBA00022692"/>
    </source>
</evidence>
<evidence type="ECO:0000256" key="9">
    <source>
        <dbReference type="ARBA" id="ARBA00023136"/>
    </source>
</evidence>
<evidence type="ECO:0000256" key="8">
    <source>
        <dbReference type="ARBA" id="ARBA00023128"/>
    </source>
</evidence>
<dbReference type="EMBL" id="KB203083">
    <property type="protein sequence ID" value="ESO86379.1"/>
    <property type="molecule type" value="Genomic_DNA"/>
</dbReference>
<dbReference type="Pfam" id="PF14852">
    <property type="entry name" value="Fis1_TPR_N"/>
    <property type="match status" value="1"/>
</dbReference>
<dbReference type="PIRSF" id="PIRSF008835">
    <property type="entry name" value="TPR_repeat_11_Fis1"/>
    <property type="match status" value="1"/>
</dbReference>
<dbReference type="Pfam" id="PF14853">
    <property type="entry name" value="Fis1_TPR_C"/>
    <property type="match status" value="1"/>
</dbReference>
<dbReference type="FunFam" id="1.25.40.10:FF:000147">
    <property type="entry name" value="Mitochondrial fission 1 protein"/>
    <property type="match status" value="1"/>
</dbReference>
<evidence type="ECO:0000256" key="5">
    <source>
        <dbReference type="ARBA" id="ARBA00022703"/>
    </source>
</evidence>
<accession>V4BDA9</accession>
<reference evidence="14 15" key="1">
    <citation type="journal article" date="2013" name="Nature">
        <title>Insights into bilaterian evolution from three spiralian genomes.</title>
        <authorList>
            <person name="Simakov O."/>
            <person name="Marletaz F."/>
            <person name="Cho S.J."/>
            <person name="Edsinger-Gonzales E."/>
            <person name="Havlak P."/>
            <person name="Hellsten U."/>
            <person name="Kuo D.H."/>
            <person name="Larsson T."/>
            <person name="Lv J."/>
            <person name="Arendt D."/>
            <person name="Savage R."/>
            <person name="Osoegawa K."/>
            <person name="de Jong P."/>
            <person name="Grimwood J."/>
            <person name="Chapman J.A."/>
            <person name="Shapiro H."/>
            <person name="Aerts A."/>
            <person name="Otillar R.P."/>
            <person name="Terry A.Y."/>
            <person name="Boore J.L."/>
            <person name="Grigoriev I.V."/>
            <person name="Lindberg D.R."/>
            <person name="Seaver E.C."/>
            <person name="Weisblat D.A."/>
            <person name="Putnam N.H."/>
            <person name="Rokhsar D.S."/>
        </authorList>
    </citation>
    <scope>NUCLEOTIDE SEQUENCE [LARGE SCALE GENOMIC DNA]</scope>
</reference>
<dbReference type="CTD" id="20245111"/>
<dbReference type="RefSeq" id="XP_009062920.1">
    <property type="nucleotide sequence ID" value="XM_009064672.1"/>
</dbReference>
<comment type="function">
    <text evidence="11">Involved in the fragmentation of the mitochondrial network and its perinuclear clustering.</text>
</comment>
<dbReference type="HOGENOM" id="CLU_104368_1_0_1"/>
<evidence type="ECO:0000256" key="3">
    <source>
        <dbReference type="ARBA" id="ARBA00008937"/>
    </source>
</evidence>
<evidence type="ECO:0000313" key="15">
    <source>
        <dbReference type="Proteomes" id="UP000030746"/>
    </source>
</evidence>
<dbReference type="PANTHER" id="PTHR13247:SF0">
    <property type="entry name" value="MITOCHONDRIAL FISSION 1 PROTEIN"/>
    <property type="match status" value="1"/>
</dbReference>
<sequence>MDVIVEEHVNPDDLKKYEALYRDQERRGPPSDKATFDYAWCLVRSKYLKDMERGTSLLEDLFHNTKDEGAKRDYLYYMAIAYTRTKHYDTALKYTKAIKRIEPNNRQATQLENYIKEKMKKEGLMGMAIVGGAALALGGIVGLGIAALAKK</sequence>
<dbReference type="GO" id="GO:0000266">
    <property type="term" value="P:mitochondrial fission"/>
    <property type="evidence" value="ECO:0007669"/>
    <property type="project" value="UniProtKB-UniRule"/>
</dbReference>
<organism evidence="14 15">
    <name type="scientific">Lottia gigantea</name>
    <name type="common">Giant owl limpet</name>
    <dbReference type="NCBI Taxonomy" id="225164"/>
    <lineage>
        <taxon>Eukaryota</taxon>
        <taxon>Metazoa</taxon>
        <taxon>Spiralia</taxon>
        <taxon>Lophotrochozoa</taxon>
        <taxon>Mollusca</taxon>
        <taxon>Gastropoda</taxon>
        <taxon>Patellogastropoda</taxon>
        <taxon>Lottioidea</taxon>
        <taxon>Lottiidae</taxon>
        <taxon>Lottia</taxon>
    </lineage>
</organism>
<dbReference type="GO" id="GO:0000422">
    <property type="term" value="P:autophagy of mitochondrion"/>
    <property type="evidence" value="ECO:0007669"/>
    <property type="project" value="TreeGrafter"/>
</dbReference>
<feature type="transmembrane region" description="Helical" evidence="13">
    <location>
        <begin position="124"/>
        <end position="149"/>
    </location>
</feature>
<dbReference type="InterPro" id="IPR033745">
    <property type="entry name" value="Fis1_cytosol"/>
</dbReference>
<dbReference type="GO" id="GO:0043653">
    <property type="term" value="P:mitochondrial fragmentation involved in apoptotic process"/>
    <property type="evidence" value="ECO:0007669"/>
    <property type="project" value="TreeGrafter"/>
</dbReference>
<evidence type="ECO:0000256" key="1">
    <source>
        <dbReference type="ARBA" id="ARBA00004549"/>
    </source>
</evidence>
<dbReference type="OrthoDB" id="421154at2759"/>
<name>V4BDA9_LOTGI</name>
<dbReference type="AlphaFoldDB" id="V4BDA9"/>
<keyword evidence="7 13" id="KW-1133">Transmembrane helix</keyword>
<evidence type="ECO:0000313" key="14">
    <source>
        <dbReference type="EMBL" id="ESO86379.1"/>
    </source>
</evidence>
<dbReference type="InterPro" id="IPR016543">
    <property type="entry name" value="Fis1"/>
</dbReference>
<keyword evidence="6 11" id="KW-1000">Mitochondrion outer membrane</keyword>
<proteinExistence type="inferred from homology"/>
<dbReference type="GeneID" id="20245111"/>
<dbReference type="GO" id="GO:0005778">
    <property type="term" value="C:peroxisomal membrane"/>
    <property type="evidence" value="ECO:0007669"/>
    <property type="project" value="UniProtKB-SubCell"/>
</dbReference>
<keyword evidence="15" id="KW-1185">Reference proteome</keyword>
<evidence type="ECO:0000256" key="10">
    <source>
        <dbReference type="ARBA" id="ARBA00023140"/>
    </source>
</evidence>
<dbReference type="InterPro" id="IPR028058">
    <property type="entry name" value="Fis1_TPR_N"/>
</dbReference>
<keyword evidence="8 11" id="KW-0496">Mitochondrion</keyword>
<keyword evidence="4 13" id="KW-0812">Transmembrane</keyword>
<dbReference type="PANTHER" id="PTHR13247">
    <property type="entry name" value="TETRATRICOPEPTIDE REPEAT PROTEIN 11 TPR REPEAT PROTEIN 11"/>
    <property type="match status" value="1"/>
</dbReference>
<evidence type="ECO:0000256" key="12">
    <source>
        <dbReference type="PROSITE-ProRule" id="PRU00339"/>
    </source>
</evidence>
<comment type="domain">
    <text evidence="11">The C-terminus is required for mitochondrial localization, while the N-terminus is necessary for mitochondrial fission.</text>
</comment>
<keyword evidence="5" id="KW-0053">Apoptosis</keyword>
<evidence type="ECO:0000256" key="11">
    <source>
        <dbReference type="PIRNR" id="PIRNR008835"/>
    </source>
</evidence>
<dbReference type="PROSITE" id="PS50005">
    <property type="entry name" value="TPR"/>
    <property type="match status" value="1"/>
</dbReference>
<dbReference type="Proteomes" id="UP000030746">
    <property type="component" value="Unassembled WGS sequence"/>
</dbReference>
<evidence type="ECO:0000256" key="6">
    <source>
        <dbReference type="ARBA" id="ARBA00022787"/>
    </source>
</evidence>
<dbReference type="KEGG" id="lgi:LOTGIDRAFT_195115"/>
<evidence type="ECO:0000256" key="13">
    <source>
        <dbReference type="SAM" id="Phobius"/>
    </source>
</evidence>
<dbReference type="SUPFAM" id="SSF48452">
    <property type="entry name" value="TPR-like"/>
    <property type="match status" value="1"/>
</dbReference>
<dbReference type="Gene3D" id="1.25.40.10">
    <property type="entry name" value="Tetratricopeptide repeat domain"/>
    <property type="match status" value="1"/>
</dbReference>
<dbReference type="OMA" id="QFNYAWG"/>
<protein>
    <recommendedName>
        <fullName evidence="11">Mitochondrial fission 1 protein</fullName>
    </recommendedName>
</protein>
<dbReference type="CDD" id="cd12212">
    <property type="entry name" value="Fis1"/>
    <property type="match status" value="1"/>
</dbReference>
<comment type="subcellular location">
    <subcellularLocation>
        <location evidence="2">Mitochondrion outer membrane</location>
        <topology evidence="2">Single-pass membrane protein</topology>
    </subcellularLocation>
    <subcellularLocation>
        <location evidence="1">Peroxisome membrane</location>
        <topology evidence="1">Single-pass membrane protein</topology>
    </subcellularLocation>
</comment>
<dbReference type="GO" id="GO:0016559">
    <property type="term" value="P:peroxisome fission"/>
    <property type="evidence" value="ECO:0007669"/>
    <property type="project" value="TreeGrafter"/>
</dbReference>
<keyword evidence="9 11" id="KW-0472">Membrane</keyword>
<gene>
    <name evidence="14" type="ORF">LOTGIDRAFT_195115</name>
</gene>
<comment type="similarity">
    <text evidence="3 11">Belongs to the FIS1 family.</text>
</comment>
<keyword evidence="12" id="KW-0802">TPR repeat</keyword>
<dbReference type="InterPro" id="IPR011990">
    <property type="entry name" value="TPR-like_helical_dom_sf"/>
</dbReference>
<dbReference type="GO" id="GO:0005741">
    <property type="term" value="C:mitochondrial outer membrane"/>
    <property type="evidence" value="ECO:0007669"/>
    <property type="project" value="UniProtKB-SubCell"/>
</dbReference>
<feature type="repeat" description="TPR" evidence="12">
    <location>
        <begin position="72"/>
        <end position="105"/>
    </location>
</feature>